<keyword evidence="4" id="KW-0496">Mitochondrion</keyword>
<evidence type="ECO:0000313" key="7">
    <source>
        <dbReference type="Proteomes" id="UP000006757"/>
    </source>
</evidence>
<gene>
    <name evidence="6" type="ORF">A1Q2_06026</name>
</gene>
<comment type="subcellular location">
    <subcellularLocation>
        <location evidence="1">Mitochondrion</location>
    </subcellularLocation>
</comment>
<comment type="caution">
    <text evidence="6">The sequence shown here is derived from an EMBL/GenBank/DDBJ whole genome shotgun (WGS) entry which is preliminary data.</text>
</comment>
<dbReference type="GO" id="GO:0005739">
    <property type="term" value="C:mitochondrion"/>
    <property type="evidence" value="ECO:0007669"/>
    <property type="project" value="UniProtKB-SubCell"/>
</dbReference>
<dbReference type="STRING" id="1220162.K1VKI4"/>
<evidence type="ECO:0000256" key="1">
    <source>
        <dbReference type="ARBA" id="ARBA00004173"/>
    </source>
</evidence>
<dbReference type="PANTHER" id="PTHR28163:SF1">
    <property type="entry name" value="PROTEIN PET117 HOMOLOG, MITOCHONDRIAL"/>
    <property type="match status" value="1"/>
</dbReference>
<dbReference type="AlphaFoldDB" id="K1VKI4"/>
<keyword evidence="3" id="KW-0809">Transit peptide</keyword>
<dbReference type="PANTHER" id="PTHR28163">
    <property type="entry name" value="PROTEIN PET117 HOMOLOG, MITOCHONDRIAL"/>
    <property type="match status" value="1"/>
</dbReference>
<organism evidence="6 7">
    <name type="scientific">Trichosporon asahii var. asahii (strain CBS 8904)</name>
    <name type="common">Yeast</name>
    <dbReference type="NCBI Taxonomy" id="1220162"/>
    <lineage>
        <taxon>Eukaryota</taxon>
        <taxon>Fungi</taxon>
        <taxon>Dikarya</taxon>
        <taxon>Basidiomycota</taxon>
        <taxon>Agaricomycotina</taxon>
        <taxon>Tremellomycetes</taxon>
        <taxon>Trichosporonales</taxon>
        <taxon>Trichosporonaceae</taxon>
        <taxon>Trichosporon</taxon>
    </lineage>
</organism>
<dbReference type="eggNOG" id="ENOG502SDQ7">
    <property type="taxonomic scope" value="Eukaryota"/>
</dbReference>
<proteinExistence type="inferred from homology"/>
<evidence type="ECO:0000256" key="4">
    <source>
        <dbReference type="ARBA" id="ARBA00023128"/>
    </source>
</evidence>
<evidence type="ECO:0000256" key="2">
    <source>
        <dbReference type="ARBA" id="ARBA00008197"/>
    </source>
</evidence>
<sequence length="220" mass="24807">MSLASKAFFGFSMLFTGGTIWAVHYMQQQESEVSRQRFGTRSLASKGALDVPLELATLNHDDRSGAHRPSVRHRTERCLGRLDYHAALESGSSVWQASPRHFTHDTPIRKKLYIVRRQADTRQNMYQGVIKDEERLREKALKKVQQPAAVVDEDCVTCVVSPPPQLLEAQSKEQRAAERQARLEEYEAQKGLAQRLSRQAQAAQAPAQAVQAAQTEQRLV</sequence>
<dbReference type="EMBL" id="AMBO01000366">
    <property type="protein sequence ID" value="EKC99716.1"/>
    <property type="molecule type" value="Genomic_DNA"/>
</dbReference>
<name>K1VKI4_TRIAC</name>
<accession>K1VKI4</accession>
<feature type="region of interest" description="Disordered" evidence="5">
    <location>
        <begin position="194"/>
        <end position="220"/>
    </location>
</feature>
<keyword evidence="7" id="KW-1185">Reference proteome</keyword>
<evidence type="ECO:0000313" key="6">
    <source>
        <dbReference type="EMBL" id="EKC99716.1"/>
    </source>
</evidence>
<dbReference type="OrthoDB" id="2592579at2759"/>
<dbReference type="GO" id="GO:0033617">
    <property type="term" value="P:mitochondrial respiratory chain complex IV assembly"/>
    <property type="evidence" value="ECO:0007669"/>
    <property type="project" value="TreeGrafter"/>
</dbReference>
<dbReference type="Proteomes" id="UP000006757">
    <property type="component" value="Unassembled WGS sequence"/>
</dbReference>
<dbReference type="InterPro" id="IPR031568">
    <property type="entry name" value="Pet117"/>
</dbReference>
<evidence type="ECO:0000256" key="5">
    <source>
        <dbReference type="SAM" id="MobiDB-lite"/>
    </source>
</evidence>
<dbReference type="HOGENOM" id="CLU_1256831_0_0_1"/>
<reference evidence="6 7" key="1">
    <citation type="journal article" date="2012" name="Eukaryot. Cell">
        <title>Genome sequence of the Trichosporon asahii environmental strain CBS 8904.</title>
        <authorList>
            <person name="Yang R.Y."/>
            <person name="Li H.T."/>
            <person name="Zhu H."/>
            <person name="Zhou G.P."/>
            <person name="Wang M."/>
            <person name="Wang L."/>
        </authorList>
    </citation>
    <scope>NUCLEOTIDE SEQUENCE [LARGE SCALE GENOMIC DNA]</scope>
    <source>
        <strain evidence="6 7">CBS 8904</strain>
    </source>
</reference>
<comment type="similarity">
    <text evidence="2">Belongs to the PET117 family.</text>
</comment>
<evidence type="ECO:0000256" key="3">
    <source>
        <dbReference type="ARBA" id="ARBA00022946"/>
    </source>
</evidence>
<dbReference type="InParanoid" id="K1VKI4"/>
<protein>
    <submittedName>
        <fullName evidence="6">Uncharacterized protein</fullName>
    </submittedName>
</protein>
<dbReference type="Pfam" id="PF15786">
    <property type="entry name" value="PET117"/>
    <property type="match status" value="1"/>
</dbReference>